<feature type="transmembrane region" description="Helical" evidence="7">
    <location>
        <begin position="303"/>
        <end position="327"/>
    </location>
</feature>
<keyword evidence="10" id="KW-1185">Reference proteome</keyword>
<reference evidence="9 10" key="1">
    <citation type="submission" date="2020-08" db="EMBL/GenBank/DDBJ databases">
        <title>A Genomic Blueprint of the Chicken Gut Microbiome.</title>
        <authorList>
            <person name="Gilroy R."/>
            <person name="Ravi A."/>
            <person name="Getino M."/>
            <person name="Pursley I."/>
            <person name="Horton D.L."/>
            <person name="Alikhan N.-F."/>
            <person name="Baker D."/>
            <person name="Gharbi K."/>
            <person name="Hall N."/>
            <person name="Watson M."/>
            <person name="Adriaenssens E.M."/>
            <person name="Foster-Nyarko E."/>
            <person name="Jarju S."/>
            <person name="Secka A."/>
            <person name="Antonio M."/>
            <person name="Oren A."/>
            <person name="Chaudhuri R."/>
            <person name="La Ragione R.M."/>
            <person name="Hildebrand F."/>
            <person name="Pallen M.J."/>
        </authorList>
    </citation>
    <scope>NUCLEOTIDE SEQUENCE [LARGE SCALE GENOMIC DNA]</scope>
    <source>
        <strain evidence="9 10">Re31</strain>
    </source>
</reference>
<feature type="transmembrane region" description="Helical" evidence="7">
    <location>
        <begin position="339"/>
        <end position="361"/>
    </location>
</feature>
<dbReference type="InterPro" id="IPR020846">
    <property type="entry name" value="MFS_dom"/>
</dbReference>
<evidence type="ECO:0000256" key="4">
    <source>
        <dbReference type="ARBA" id="ARBA00022692"/>
    </source>
</evidence>
<dbReference type="PANTHER" id="PTHR43266">
    <property type="entry name" value="MACROLIDE-EFFLUX PROTEIN"/>
    <property type="match status" value="1"/>
</dbReference>
<keyword evidence="2" id="KW-0813">Transport</keyword>
<comment type="caution">
    <text evidence="9">The sequence shown here is derived from an EMBL/GenBank/DDBJ whole genome shotgun (WGS) entry which is preliminary data.</text>
</comment>
<evidence type="ECO:0000256" key="6">
    <source>
        <dbReference type="ARBA" id="ARBA00023136"/>
    </source>
</evidence>
<dbReference type="Gene3D" id="1.20.1250.20">
    <property type="entry name" value="MFS general substrate transporter like domains"/>
    <property type="match status" value="1"/>
</dbReference>
<feature type="transmembrane region" description="Helical" evidence="7">
    <location>
        <begin position="40"/>
        <end position="60"/>
    </location>
</feature>
<dbReference type="Proteomes" id="UP000640930">
    <property type="component" value="Unassembled WGS sequence"/>
</dbReference>
<gene>
    <name evidence="9" type="ORF">H9636_06730</name>
</gene>
<dbReference type="PRINTS" id="PR01988">
    <property type="entry name" value="EXPORTERBACE"/>
</dbReference>
<keyword evidence="5 7" id="KW-1133">Transmembrane helix</keyword>
<dbReference type="PANTHER" id="PTHR43266:SF7">
    <property type="entry name" value="TRANSPORTER, PUTATIVE-RELATED"/>
    <property type="match status" value="1"/>
</dbReference>
<dbReference type="InterPro" id="IPR022324">
    <property type="entry name" value="Bacilysin_exporter_BacE_put"/>
</dbReference>
<evidence type="ECO:0000313" key="9">
    <source>
        <dbReference type="EMBL" id="MBD8026350.1"/>
    </source>
</evidence>
<proteinExistence type="predicted"/>
<evidence type="ECO:0000256" key="2">
    <source>
        <dbReference type="ARBA" id="ARBA00022448"/>
    </source>
</evidence>
<feature type="transmembrane region" description="Helical" evidence="7">
    <location>
        <begin position="367"/>
        <end position="389"/>
    </location>
</feature>
<evidence type="ECO:0000256" key="7">
    <source>
        <dbReference type="SAM" id="Phobius"/>
    </source>
</evidence>
<sequence>MKMIRKYYLIFFGFGFSYLGNWIYLVALNLFVWHLTESPAAMAGIYIVGPIARILTSFIAGSIIDRSNKRKLMILSDISRGVIVLLMPFMESIWLIYLLLFMANIASSFFAPSSTYYITKAVPNEEKQQFNALLGMFNSGSFLIGPALAGGLILLFDTFVAMWVNSLTFFTCAWAIYRLPNVDEPAEAVKPPMTWKLLKEDYVTVMGFVKKDSLFIKIFLFFQLTLMIAHALDSQEATFIKQQLALSDSLYGTMVSVAGVGAIVGGIVAAKYANKFTSRQYIANGLFLTMFFYSLFYCSSTMYLALISFVALGFFMAFSNAGYNTFYQVSVPAEIMGRFGSIANIFQSTIQILFTLIIGLFSEWFTLQFTTISFGLLGVLFALLLYIVLYSKKASSQIKEGLA</sequence>
<feature type="transmembrane region" description="Helical" evidence="7">
    <location>
        <begin position="130"/>
        <end position="154"/>
    </location>
</feature>
<evidence type="ECO:0000313" key="10">
    <source>
        <dbReference type="Proteomes" id="UP000640930"/>
    </source>
</evidence>
<dbReference type="InterPro" id="IPR011701">
    <property type="entry name" value="MFS"/>
</dbReference>
<accession>A0ABR8XAK9</accession>
<evidence type="ECO:0000256" key="3">
    <source>
        <dbReference type="ARBA" id="ARBA00022475"/>
    </source>
</evidence>
<comment type="subcellular location">
    <subcellularLocation>
        <location evidence="1">Cell membrane</location>
        <topology evidence="1">Multi-pass membrane protein</topology>
    </subcellularLocation>
</comment>
<evidence type="ECO:0000256" key="5">
    <source>
        <dbReference type="ARBA" id="ARBA00022989"/>
    </source>
</evidence>
<evidence type="ECO:0000259" key="8">
    <source>
        <dbReference type="PROSITE" id="PS50850"/>
    </source>
</evidence>
<evidence type="ECO:0000256" key="1">
    <source>
        <dbReference type="ARBA" id="ARBA00004651"/>
    </source>
</evidence>
<dbReference type="EMBL" id="JACSQA010000006">
    <property type="protein sequence ID" value="MBD8026350.1"/>
    <property type="molecule type" value="Genomic_DNA"/>
</dbReference>
<feature type="transmembrane region" description="Helical" evidence="7">
    <location>
        <begin position="281"/>
        <end position="297"/>
    </location>
</feature>
<keyword evidence="6 7" id="KW-0472">Membrane</keyword>
<organism evidence="9 10">
    <name type="scientific">Ureibacillus galli</name>
    <dbReference type="NCBI Taxonomy" id="2762222"/>
    <lineage>
        <taxon>Bacteria</taxon>
        <taxon>Bacillati</taxon>
        <taxon>Bacillota</taxon>
        <taxon>Bacilli</taxon>
        <taxon>Bacillales</taxon>
        <taxon>Caryophanaceae</taxon>
        <taxon>Ureibacillus</taxon>
    </lineage>
</organism>
<name>A0ABR8XAK9_9BACL</name>
<feature type="transmembrane region" description="Helical" evidence="7">
    <location>
        <begin position="214"/>
        <end position="231"/>
    </location>
</feature>
<feature type="transmembrane region" description="Helical" evidence="7">
    <location>
        <begin position="7"/>
        <end position="34"/>
    </location>
</feature>
<dbReference type="RefSeq" id="WP_191706848.1">
    <property type="nucleotide sequence ID" value="NZ_JACSQA010000006.1"/>
</dbReference>
<dbReference type="Pfam" id="PF07690">
    <property type="entry name" value="MFS_1"/>
    <property type="match status" value="1"/>
</dbReference>
<dbReference type="CDD" id="cd06173">
    <property type="entry name" value="MFS_MefA_like"/>
    <property type="match status" value="1"/>
</dbReference>
<keyword evidence="3" id="KW-1003">Cell membrane</keyword>
<keyword evidence="4 7" id="KW-0812">Transmembrane</keyword>
<protein>
    <submittedName>
        <fullName evidence="9">MFS transporter</fullName>
    </submittedName>
</protein>
<dbReference type="InterPro" id="IPR036259">
    <property type="entry name" value="MFS_trans_sf"/>
</dbReference>
<dbReference type="PROSITE" id="PS50850">
    <property type="entry name" value="MFS"/>
    <property type="match status" value="1"/>
</dbReference>
<feature type="domain" description="Major facilitator superfamily (MFS) profile" evidence="8">
    <location>
        <begin position="6"/>
        <end position="393"/>
    </location>
</feature>
<feature type="transmembrane region" description="Helical" evidence="7">
    <location>
        <begin position="251"/>
        <end position="269"/>
    </location>
</feature>
<dbReference type="SUPFAM" id="SSF103473">
    <property type="entry name" value="MFS general substrate transporter"/>
    <property type="match status" value="1"/>
</dbReference>